<dbReference type="SUPFAM" id="SSF48452">
    <property type="entry name" value="TPR-like"/>
    <property type="match status" value="1"/>
</dbReference>
<dbReference type="InterPro" id="IPR011990">
    <property type="entry name" value="TPR-like_helical_dom_sf"/>
</dbReference>
<dbReference type="InterPro" id="IPR052558">
    <property type="entry name" value="Siderophore_Hydrolase_D"/>
</dbReference>
<feature type="chain" id="PRO_5012075201" evidence="3">
    <location>
        <begin position="20"/>
        <end position="407"/>
    </location>
</feature>
<protein>
    <submittedName>
        <fullName evidence="4">Uncharacterized protein</fullName>
    </submittedName>
</protein>
<sequence>MKKLSLAFFILCAFISATAQLKQSLVSFGQPDSIYSAVLKENRPLWIYTPPDDTSYFVKPAYPVVYVLDGDFHFSSLQSMILQLSTINGNTALPRMIIVGIPNTGRNRTRDLTPTRDSVYAGSGGGEAFTEFIGKELIPYIDKKYATAPYRTLIGHSLGGLMVVNTLLHHRELFNGYIAIDPSLFWNKGQILQQATRQLQQPFKNKSLYLAVAHTMKPGLDTVQLRKDTSQGSVHTCAILTLTDLLRKFPGNQLKWSYKYYEDDDHNSIPFVGEYDGLRFLFPHYRFPTYLYTDNSCPADSLKTLITTHFNTLSKDMGYRVRPYETTMNEFGYANLQRKNFDKSKMFFQLNIDYYPESFNTYDGMGDYYLEMKDTVRANIFWKKALSIRFTKEIKDKMEMVNNTPSR</sequence>
<organism evidence="4 5">
    <name type="scientific">Chitinophaga ginsengisegetis</name>
    <dbReference type="NCBI Taxonomy" id="393003"/>
    <lineage>
        <taxon>Bacteria</taxon>
        <taxon>Pseudomonadati</taxon>
        <taxon>Bacteroidota</taxon>
        <taxon>Chitinophagia</taxon>
        <taxon>Chitinophagales</taxon>
        <taxon>Chitinophagaceae</taxon>
        <taxon>Chitinophaga</taxon>
    </lineage>
</organism>
<dbReference type="EMBL" id="FUZZ01000001">
    <property type="protein sequence ID" value="SKC94837.1"/>
    <property type="molecule type" value="Genomic_DNA"/>
</dbReference>
<dbReference type="RefSeq" id="WP_079467486.1">
    <property type="nucleotide sequence ID" value="NZ_FUZZ01000001.1"/>
</dbReference>
<dbReference type="AlphaFoldDB" id="A0A1T5N301"/>
<reference evidence="4 5" key="1">
    <citation type="submission" date="2017-02" db="EMBL/GenBank/DDBJ databases">
        <authorList>
            <person name="Peterson S.W."/>
        </authorList>
    </citation>
    <scope>NUCLEOTIDE SEQUENCE [LARGE SCALE GENOMIC DNA]</scope>
    <source>
        <strain evidence="4 5">DSM 18108</strain>
    </source>
</reference>
<dbReference type="InterPro" id="IPR029058">
    <property type="entry name" value="AB_hydrolase_fold"/>
</dbReference>
<name>A0A1T5N301_9BACT</name>
<dbReference type="GO" id="GO:0016788">
    <property type="term" value="F:hydrolase activity, acting on ester bonds"/>
    <property type="evidence" value="ECO:0007669"/>
    <property type="project" value="TreeGrafter"/>
</dbReference>
<evidence type="ECO:0000313" key="5">
    <source>
        <dbReference type="Proteomes" id="UP000190166"/>
    </source>
</evidence>
<evidence type="ECO:0000313" key="4">
    <source>
        <dbReference type="EMBL" id="SKC94837.1"/>
    </source>
</evidence>
<keyword evidence="5" id="KW-1185">Reference proteome</keyword>
<feature type="signal peptide" evidence="3">
    <location>
        <begin position="1"/>
        <end position="19"/>
    </location>
</feature>
<dbReference type="SUPFAM" id="SSF53474">
    <property type="entry name" value="alpha/beta-Hydrolases"/>
    <property type="match status" value="1"/>
</dbReference>
<accession>A0A1T5N301</accession>
<dbReference type="PANTHER" id="PTHR40841:SF2">
    <property type="entry name" value="SIDEROPHORE-DEGRADING ESTERASE (EUROFUNG)"/>
    <property type="match status" value="1"/>
</dbReference>
<evidence type="ECO:0000256" key="1">
    <source>
        <dbReference type="ARBA" id="ARBA00005622"/>
    </source>
</evidence>
<dbReference type="InterPro" id="IPR000801">
    <property type="entry name" value="Esterase-like"/>
</dbReference>
<evidence type="ECO:0000256" key="2">
    <source>
        <dbReference type="ARBA" id="ARBA00022801"/>
    </source>
</evidence>
<proteinExistence type="inferred from homology"/>
<evidence type="ECO:0000256" key="3">
    <source>
        <dbReference type="SAM" id="SignalP"/>
    </source>
</evidence>
<comment type="similarity">
    <text evidence="1">Belongs to the esterase D family.</text>
</comment>
<gene>
    <name evidence="4" type="ORF">SAMN05660461_0124</name>
</gene>
<dbReference type="PANTHER" id="PTHR40841">
    <property type="entry name" value="SIDEROPHORE TRIACETYLFUSARININE C ESTERASE"/>
    <property type="match status" value="1"/>
</dbReference>
<dbReference type="STRING" id="393003.SAMN05660461_0124"/>
<dbReference type="Proteomes" id="UP000190166">
    <property type="component" value="Unassembled WGS sequence"/>
</dbReference>
<keyword evidence="3" id="KW-0732">Signal</keyword>
<keyword evidence="2" id="KW-0378">Hydrolase</keyword>
<dbReference type="Pfam" id="PF00756">
    <property type="entry name" value="Esterase"/>
    <property type="match status" value="1"/>
</dbReference>
<dbReference type="Gene3D" id="3.40.50.1820">
    <property type="entry name" value="alpha/beta hydrolase"/>
    <property type="match status" value="1"/>
</dbReference>